<reference evidence="2 3" key="1">
    <citation type="journal article" date="2019" name="Nat. Ecol. Evol.">
        <title>Megaphylogeny resolves global patterns of mushroom evolution.</title>
        <authorList>
            <person name="Varga T."/>
            <person name="Krizsan K."/>
            <person name="Foldi C."/>
            <person name="Dima B."/>
            <person name="Sanchez-Garcia M."/>
            <person name="Sanchez-Ramirez S."/>
            <person name="Szollosi G.J."/>
            <person name="Szarkandi J.G."/>
            <person name="Papp V."/>
            <person name="Albert L."/>
            <person name="Andreopoulos W."/>
            <person name="Angelini C."/>
            <person name="Antonin V."/>
            <person name="Barry K.W."/>
            <person name="Bougher N.L."/>
            <person name="Buchanan P."/>
            <person name="Buyck B."/>
            <person name="Bense V."/>
            <person name="Catcheside P."/>
            <person name="Chovatia M."/>
            <person name="Cooper J."/>
            <person name="Damon W."/>
            <person name="Desjardin D."/>
            <person name="Finy P."/>
            <person name="Geml J."/>
            <person name="Haridas S."/>
            <person name="Hughes K."/>
            <person name="Justo A."/>
            <person name="Karasinski D."/>
            <person name="Kautmanova I."/>
            <person name="Kiss B."/>
            <person name="Kocsube S."/>
            <person name="Kotiranta H."/>
            <person name="LaButti K.M."/>
            <person name="Lechner B.E."/>
            <person name="Liimatainen K."/>
            <person name="Lipzen A."/>
            <person name="Lukacs Z."/>
            <person name="Mihaltcheva S."/>
            <person name="Morgado L.N."/>
            <person name="Niskanen T."/>
            <person name="Noordeloos M.E."/>
            <person name="Ohm R.A."/>
            <person name="Ortiz-Santana B."/>
            <person name="Ovrebo C."/>
            <person name="Racz N."/>
            <person name="Riley R."/>
            <person name="Savchenko A."/>
            <person name="Shiryaev A."/>
            <person name="Soop K."/>
            <person name="Spirin V."/>
            <person name="Szebenyi C."/>
            <person name="Tomsovsky M."/>
            <person name="Tulloss R.E."/>
            <person name="Uehling J."/>
            <person name="Grigoriev I.V."/>
            <person name="Vagvolgyi C."/>
            <person name="Papp T."/>
            <person name="Martin F.M."/>
            <person name="Miettinen O."/>
            <person name="Hibbett D.S."/>
            <person name="Nagy L.G."/>
        </authorList>
    </citation>
    <scope>NUCLEOTIDE SEQUENCE [LARGE SCALE GENOMIC DNA]</scope>
    <source>
        <strain evidence="2 3">OMC1185</strain>
    </source>
</reference>
<dbReference type="InterPro" id="IPR032675">
    <property type="entry name" value="LRR_dom_sf"/>
</dbReference>
<evidence type="ECO:0000313" key="2">
    <source>
        <dbReference type="EMBL" id="TFK49803.1"/>
    </source>
</evidence>
<gene>
    <name evidence="2" type="ORF">OE88DRAFT_1646208</name>
</gene>
<feature type="compositionally biased region" description="Basic and acidic residues" evidence="1">
    <location>
        <begin position="569"/>
        <end position="578"/>
    </location>
</feature>
<dbReference type="Gene3D" id="3.80.10.10">
    <property type="entry name" value="Ribonuclease Inhibitor"/>
    <property type="match status" value="1"/>
</dbReference>
<evidence type="ECO:0000313" key="3">
    <source>
        <dbReference type="Proteomes" id="UP000305948"/>
    </source>
</evidence>
<dbReference type="AlphaFoldDB" id="A0A5C3MY00"/>
<feature type="region of interest" description="Disordered" evidence="1">
    <location>
        <begin position="541"/>
        <end position="604"/>
    </location>
</feature>
<evidence type="ECO:0000256" key="1">
    <source>
        <dbReference type="SAM" id="MobiDB-lite"/>
    </source>
</evidence>
<keyword evidence="3" id="KW-1185">Reference proteome</keyword>
<feature type="compositionally biased region" description="Acidic residues" evidence="1">
    <location>
        <begin position="556"/>
        <end position="568"/>
    </location>
</feature>
<proteinExistence type="predicted"/>
<feature type="compositionally biased region" description="Basic and acidic residues" evidence="1">
    <location>
        <begin position="594"/>
        <end position="604"/>
    </location>
</feature>
<dbReference type="EMBL" id="ML213515">
    <property type="protein sequence ID" value="TFK49803.1"/>
    <property type="molecule type" value="Genomic_DNA"/>
</dbReference>
<protein>
    <recommendedName>
        <fullName evidence="4">F-box domain-containing protein</fullName>
    </recommendedName>
</protein>
<evidence type="ECO:0008006" key="4">
    <source>
        <dbReference type="Google" id="ProtNLM"/>
    </source>
</evidence>
<sequence>MAFAPALLQAMPPDVFENIVVRASEKRRQDHGMKGLLEMTHVSRKVQGIVLKKKELWNRISMETPALAALFLERAARPKVTVSIAKASDKKRVSDRFDVLELYAATIVSLRINIPGKDWEALCTERRPEAWQMGMLESAELRHYDENYELPPAAVVPFQAPILKDLLTFGLPLKAVQPIISGTLRRLQIQGNVEVTTEDIWTALKATPNLENLYLCHTIEDDDTRKNVHLPLLRNLVLPIRNNVAAEVFTHLVLPADASLTLEIICEGYSADKIGGNIGTLAPRINRIANANDYRSCELVHDSTVRTKLVLSPVVAAKYAQAVPSDQTQVIAPTLELILDEYPEHDEGLVYDALAQALLPTLQQLSVLKIEDMRSYNSEGLPPSRHLIGPFPTRLLRTTKRDWSLPTEAWHSVLACSCLRKLELRYVRFRKTFLNGDPDDFVGLLLRSIRHFQSEKSINLTIDHPVNLDEQDIVKMEEAISHIHWTGPLGAENGGQEEEEDIEDVFKEACSEADEEEDAHGLDGEVAVGEADADTNAGGSAVIVSGNQRNDKAENIFDESTSDVEEEESQWRDVKDTEGEGSIAAYISGDDAAMGDREEKSGMV</sequence>
<organism evidence="2 3">
    <name type="scientific">Heliocybe sulcata</name>
    <dbReference type="NCBI Taxonomy" id="5364"/>
    <lineage>
        <taxon>Eukaryota</taxon>
        <taxon>Fungi</taxon>
        <taxon>Dikarya</taxon>
        <taxon>Basidiomycota</taxon>
        <taxon>Agaricomycotina</taxon>
        <taxon>Agaricomycetes</taxon>
        <taxon>Gloeophyllales</taxon>
        <taxon>Gloeophyllaceae</taxon>
        <taxon>Heliocybe</taxon>
    </lineage>
</organism>
<name>A0A5C3MY00_9AGAM</name>
<accession>A0A5C3MY00</accession>
<dbReference type="Proteomes" id="UP000305948">
    <property type="component" value="Unassembled WGS sequence"/>
</dbReference>
<dbReference type="OrthoDB" id="3306359at2759"/>